<proteinExistence type="predicted"/>
<reference evidence="1" key="1">
    <citation type="journal article" date="2020" name="Stud. Mycol.">
        <title>101 Dothideomycetes genomes: a test case for predicting lifestyles and emergence of pathogens.</title>
        <authorList>
            <person name="Haridas S."/>
            <person name="Albert R."/>
            <person name="Binder M."/>
            <person name="Bloem J."/>
            <person name="Labutti K."/>
            <person name="Salamov A."/>
            <person name="Andreopoulos B."/>
            <person name="Baker S."/>
            <person name="Barry K."/>
            <person name="Bills G."/>
            <person name="Bluhm B."/>
            <person name="Cannon C."/>
            <person name="Castanera R."/>
            <person name="Culley D."/>
            <person name="Daum C."/>
            <person name="Ezra D."/>
            <person name="Gonzalez J."/>
            <person name="Henrissat B."/>
            <person name="Kuo A."/>
            <person name="Liang C."/>
            <person name="Lipzen A."/>
            <person name="Lutzoni F."/>
            <person name="Magnuson J."/>
            <person name="Mondo S."/>
            <person name="Nolan M."/>
            <person name="Ohm R."/>
            <person name="Pangilinan J."/>
            <person name="Park H.-J."/>
            <person name="Ramirez L."/>
            <person name="Alfaro M."/>
            <person name="Sun H."/>
            <person name="Tritt A."/>
            <person name="Yoshinaga Y."/>
            <person name="Zwiers L.-H."/>
            <person name="Turgeon B."/>
            <person name="Goodwin S."/>
            <person name="Spatafora J."/>
            <person name="Crous P."/>
            <person name="Grigoriev I."/>
        </authorList>
    </citation>
    <scope>NUCLEOTIDE SEQUENCE</scope>
    <source>
        <strain evidence="1">CBS 279.74</strain>
    </source>
</reference>
<protein>
    <submittedName>
        <fullName evidence="1">Uncharacterized protein</fullName>
    </submittedName>
</protein>
<keyword evidence="2" id="KW-1185">Reference proteome</keyword>
<accession>A0A6G1KKB7</accession>
<evidence type="ECO:0000313" key="1">
    <source>
        <dbReference type="EMBL" id="KAF2713278.1"/>
    </source>
</evidence>
<name>A0A6G1KKB7_9PLEO</name>
<dbReference type="AlphaFoldDB" id="A0A6G1KKB7"/>
<organism evidence="1 2">
    <name type="scientific">Pleomassaria siparia CBS 279.74</name>
    <dbReference type="NCBI Taxonomy" id="1314801"/>
    <lineage>
        <taxon>Eukaryota</taxon>
        <taxon>Fungi</taxon>
        <taxon>Dikarya</taxon>
        <taxon>Ascomycota</taxon>
        <taxon>Pezizomycotina</taxon>
        <taxon>Dothideomycetes</taxon>
        <taxon>Pleosporomycetidae</taxon>
        <taxon>Pleosporales</taxon>
        <taxon>Pleomassariaceae</taxon>
        <taxon>Pleomassaria</taxon>
    </lineage>
</organism>
<gene>
    <name evidence="1" type="ORF">K504DRAFT_134494</name>
</gene>
<dbReference type="EMBL" id="MU005765">
    <property type="protein sequence ID" value="KAF2713278.1"/>
    <property type="molecule type" value="Genomic_DNA"/>
</dbReference>
<sequence>MTLTDILPVLPTPSHLSPTSPLLPTTTHKLPTNYIPKLHTQTTCTLHLPPTSTSSQLDQSCQFNPLQTFQTKTEFPT</sequence>
<evidence type="ECO:0000313" key="2">
    <source>
        <dbReference type="Proteomes" id="UP000799428"/>
    </source>
</evidence>
<dbReference type="Proteomes" id="UP000799428">
    <property type="component" value="Unassembled WGS sequence"/>
</dbReference>